<evidence type="ECO:0000259" key="8">
    <source>
        <dbReference type="Pfam" id="PF01694"/>
    </source>
</evidence>
<name>A0AAU9T207_THLAR</name>
<feature type="transmembrane region" description="Helical" evidence="6">
    <location>
        <begin position="127"/>
        <end position="152"/>
    </location>
</feature>
<evidence type="ECO:0000256" key="3">
    <source>
        <dbReference type="ARBA" id="ARBA00022692"/>
    </source>
</evidence>
<comment type="similarity">
    <text evidence="2 6">Belongs to the peptidase S54 family.</text>
</comment>
<dbReference type="GO" id="GO:0006508">
    <property type="term" value="P:proteolysis"/>
    <property type="evidence" value="ECO:0007669"/>
    <property type="project" value="UniProtKB-KW"/>
</dbReference>
<dbReference type="PANTHER" id="PTHR22936">
    <property type="entry name" value="RHOMBOID-RELATED"/>
    <property type="match status" value="1"/>
</dbReference>
<keyword evidence="3 6" id="KW-0812">Transmembrane</keyword>
<sequence length="334" mass="36890">MVSAAEEEDPEGGIERRDGHGGETTPDVRWTSWVIPMVVIANVVVFIYVTYVNDCPRRSDRCLGKFLGRFSFESFKTNPLLGPSSSTRFLRNALALVLNPFDESCRLEKMGALAWGKIVHKRQGWRLLTCMWLHAGVIHLLANMFCVAFIGVRLEQQFGFVRVGTIYLVSGFCGSILSCLFVQNAISVGASSALFGLLGAMLSELLINWTTYDNKGVALVMLLVIVGVNLALGTLPPVDNFAHIGGFIGGFLLGFLLLIHPQFEWDENRVSTLVPGSIVKPKYNICQLVLCIAAATVFVAGFVSGLVILFRGDNLNRYCKWCHKLSYSVKSQWT</sequence>
<evidence type="ECO:0000313" key="9">
    <source>
        <dbReference type="EMBL" id="CAH2078197.1"/>
    </source>
</evidence>
<feature type="transmembrane region" description="Helical" evidence="6">
    <location>
        <begin position="164"/>
        <end position="182"/>
    </location>
</feature>
<accession>A0AAU9T207</accession>
<keyword evidence="4 6" id="KW-1133">Transmembrane helix</keyword>
<evidence type="ECO:0000256" key="5">
    <source>
        <dbReference type="ARBA" id="ARBA00023136"/>
    </source>
</evidence>
<dbReference type="Gene3D" id="1.20.1540.10">
    <property type="entry name" value="Rhomboid-like"/>
    <property type="match status" value="1"/>
</dbReference>
<dbReference type="Pfam" id="PF01694">
    <property type="entry name" value="Rhomboid"/>
    <property type="match status" value="1"/>
</dbReference>
<protein>
    <recommendedName>
        <fullName evidence="6">RHOMBOID-like protein</fullName>
        <ecNumber evidence="6">3.4.21.105</ecNumber>
    </recommendedName>
</protein>
<organism evidence="9 10">
    <name type="scientific">Thlaspi arvense</name>
    <name type="common">Field penny-cress</name>
    <dbReference type="NCBI Taxonomy" id="13288"/>
    <lineage>
        <taxon>Eukaryota</taxon>
        <taxon>Viridiplantae</taxon>
        <taxon>Streptophyta</taxon>
        <taxon>Embryophyta</taxon>
        <taxon>Tracheophyta</taxon>
        <taxon>Spermatophyta</taxon>
        <taxon>Magnoliopsida</taxon>
        <taxon>eudicotyledons</taxon>
        <taxon>Gunneridae</taxon>
        <taxon>Pentapetalae</taxon>
        <taxon>rosids</taxon>
        <taxon>malvids</taxon>
        <taxon>Brassicales</taxon>
        <taxon>Brassicaceae</taxon>
        <taxon>Thlaspideae</taxon>
        <taxon>Thlaspi</taxon>
    </lineage>
</organism>
<dbReference type="InterPro" id="IPR035952">
    <property type="entry name" value="Rhomboid-like_sf"/>
</dbReference>
<feature type="transmembrane region" description="Helical" evidence="6">
    <location>
        <begin position="283"/>
        <end position="310"/>
    </location>
</feature>
<keyword evidence="6" id="KW-0720">Serine protease</keyword>
<dbReference type="PANTHER" id="PTHR22936:SF94">
    <property type="entry name" value="RHOMBOID-LIKE PROTEIN 7"/>
    <property type="match status" value="1"/>
</dbReference>
<evidence type="ECO:0000256" key="2">
    <source>
        <dbReference type="ARBA" id="ARBA00009045"/>
    </source>
</evidence>
<dbReference type="EC" id="3.4.21.105" evidence="6"/>
<feature type="domain" description="Peptidase S54 rhomboid" evidence="8">
    <location>
        <begin position="122"/>
        <end position="258"/>
    </location>
</feature>
<evidence type="ECO:0000256" key="6">
    <source>
        <dbReference type="RuleBase" id="RU362115"/>
    </source>
</evidence>
<feature type="transmembrane region" description="Helical" evidence="6">
    <location>
        <begin position="217"/>
        <end position="235"/>
    </location>
</feature>
<feature type="transmembrane region" description="Helical" evidence="6">
    <location>
        <begin position="242"/>
        <end position="263"/>
    </location>
</feature>
<reference evidence="9 10" key="1">
    <citation type="submission" date="2022-03" db="EMBL/GenBank/DDBJ databases">
        <authorList>
            <person name="Nunn A."/>
            <person name="Chopra R."/>
            <person name="Nunn A."/>
            <person name="Contreras Garrido A."/>
        </authorList>
    </citation>
    <scope>NUCLEOTIDE SEQUENCE [LARGE SCALE GENOMIC DNA]</scope>
</reference>
<dbReference type="InterPro" id="IPR022764">
    <property type="entry name" value="Peptidase_S54_rhomboid_dom"/>
</dbReference>
<comment type="function">
    <text evidence="6">Serine protease involved in intramembrane proteolysis.</text>
</comment>
<keyword evidence="6" id="KW-0378">Hydrolase</keyword>
<feature type="transmembrane region" description="Helical" evidence="6">
    <location>
        <begin position="30"/>
        <end position="51"/>
    </location>
</feature>
<comment type="catalytic activity">
    <reaction evidence="6">
        <text>Cleaves type-1 transmembrane domains using a catalytic dyad composed of serine and histidine that are contributed by different transmembrane domains.</text>
        <dbReference type="EC" id="3.4.21.105"/>
    </reaction>
</comment>
<keyword evidence="10" id="KW-1185">Reference proteome</keyword>
<feature type="compositionally biased region" description="Acidic residues" evidence="7">
    <location>
        <begin position="1"/>
        <end position="12"/>
    </location>
</feature>
<gene>
    <name evidence="9" type="ORF">TAV2_LOCUS23353</name>
</gene>
<evidence type="ECO:0000256" key="4">
    <source>
        <dbReference type="ARBA" id="ARBA00022989"/>
    </source>
</evidence>
<comment type="subcellular location">
    <subcellularLocation>
        <location evidence="1 6">Membrane</location>
        <topology evidence="1 6">Multi-pass membrane protein</topology>
    </subcellularLocation>
</comment>
<evidence type="ECO:0000256" key="1">
    <source>
        <dbReference type="ARBA" id="ARBA00004141"/>
    </source>
</evidence>
<dbReference type="AlphaFoldDB" id="A0AAU9T207"/>
<keyword evidence="5 6" id="KW-0472">Membrane</keyword>
<proteinExistence type="inferred from homology"/>
<evidence type="ECO:0000313" key="10">
    <source>
        <dbReference type="Proteomes" id="UP000836841"/>
    </source>
</evidence>
<dbReference type="SUPFAM" id="SSF144091">
    <property type="entry name" value="Rhomboid-like"/>
    <property type="match status" value="1"/>
</dbReference>
<evidence type="ECO:0000256" key="7">
    <source>
        <dbReference type="SAM" id="MobiDB-lite"/>
    </source>
</evidence>
<keyword evidence="6" id="KW-0645">Protease</keyword>
<dbReference type="GO" id="GO:0016020">
    <property type="term" value="C:membrane"/>
    <property type="evidence" value="ECO:0007669"/>
    <property type="project" value="UniProtKB-SubCell"/>
</dbReference>
<feature type="transmembrane region" description="Helical" evidence="6">
    <location>
        <begin position="194"/>
        <end position="211"/>
    </location>
</feature>
<dbReference type="GO" id="GO:0004252">
    <property type="term" value="F:serine-type endopeptidase activity"/>
    <property type="evidence" value="ECO:0007669"/>
    <property type="project" value="InterPro"/>
</dbReference>
<dbReference type="Proteomes" id="UP000836841">
    <property type="component" value="Chromosome 7"/>
</dbReference>
<dbReference type="EMBL" id="OU466863">
    <property type="protein sequence ID" value="CAH2078197.1"/>
    <property type="molecule type" value="Genomic_DNA"/>
</dbReference>
<dbReference type="InterPro" id="IPR002610">
    <property type="entry name" value="Peptidase_S54_rhomboid-like"/>
</dbReference>
<feature type="region of interest" description="Disordered" evidence="7">
    <location>
        <begin position="1"/>
        <end position="24"/>
    </location>
</feature>